<keyword evidence="2" id="KW-1185">Reference proteome</keyword>
<accession>A0A1I6TBI1</accession>
<dbReference type="OrthoDB" id="3697390at2"/>
<dbReference type="RefSeq" id="WP_093419836.1">
    <property type="nucleotide sequence ID" value="NZ_FOZX01000006.1"/>
</dbReference>
<evidence type="ECO:0000313" key="1">
    <source>
        <dbReference type="EMBL" id="SFS86483.1"/>
    </source>
</evidence>
<reference evidence="2" key="1">
    <citation type="submission" date="2016-10" db="EMBL/GenBank/DDBJ databases">
        <authorList>
            <person name="Varghese N."/>
            <person name="Submissions S."/>
        </authorList>
    </citation>
    <scope>NUCLEOTIDE SEQUENCE [LARGE SCALE GENOMIC DNA]</scope>
    <source>
        <strain evidence="2">DSM 44771</strain>
    </source>
</reference>
<organism evidence="1 2">
    <name type="scientific">Saccharopolyspora flava</name>
    <dbReference type="NCBI Taxonomy" id="95161"/>
    <lineage>
        <taxon>Bacteria</taxon>
        <taxon>Bacillati</taxon>
        <taxon>Actinomycetota</taxon>
        <taxon>Actinomycetes</taxon>
        <taxon>Pseudonocardiales</taxon>
        <taxon>Pseudonocardiaceae</taxon>
        <taxon>Saccharopolyspora</taxon>
    </lineage>
</organism>
<protein>
    <submittedName>
        <fullName evidence="1">Uncharacterized protein</fullName>
    </submittedName>
</protein>
<name>A0A1I6TBI1_9PSEU</name>
<dbReference type="Proteomes" id="UP000198852">
    <property type="component" value="Unassembled WGS sequence"/>
</dbReference>
<evidence type="ECO:0000313" key="2">
    <source>
        <dbReference type="Proteomes" id="UP000198852"/>
    </source>
</evidence>
<dbReference type="EMBL" id="FOZX01000006">
    <property type="protein sequence ID" value="SFS86483.1"/>
    <property type="molecule type" value="Genomic_DNA"/>
</dbReference>
<proteinExistence type="predicted"/>
<sequence length="69" mass="7575">MTPRIFGLAEKNIDGSPDPAHVRLWGMELENGAVLHWREDGRNQVAVCTSAQQAAESFGSLFGLALYFP</sequence>
<gene>
    <name evidence="1" type="ORF">SAMN05660874_03843</name>
</gene>
<dbReference type="AlphaFoldDB" id="A0A1I6TBI1"/>